<feature type="compositionally biased region" description="Basic and acidic residues" evidence="2">
    <location>
        <begin position="72"/>
        <end position="86"/>
    </location>
</feature>
<reference evidence="4 5" key="1">
    <citation type="submission" date="2020-08" db="EMBL/GenBank/DDBJ databases">
        <authorList>
            <person name="Newling K."/>
            <person name="Davey J."/>
            <person name="Forrester S."/>
        </authorList>
    </citation>
    <scope>NUCLEOTIDE SEQUENCE [LARGE SCALE GENOMIC DNA]</scope>
    <source>
        <strain evidence="5">Crithidia deanei Carvalho (ATCC PRA-265)</strain>
    </source>
</reference>
<keyword evidence="5" id="KW-1185">Reference proteome</keyword>
<evidence type="ECO:0000313" key="4">
    <source>
        <dbReference type="EMBL" id="CAD2213045.1"/>
    </source>
</evidence>
<dbReference type="GO" id="GO:0005829">
    <property type="term" value="C:cytosol"/>
    <property type="evidence" value="ECO:0007669"/>
    <property type="project" value="TreeGrafter"/>
</dbReference>
<dbReference type="PROSITE" id="PS50902">
    <property type="entry name" value="FLAVODOXIN_LIKE"/>
    <property type="match status" value="1"/>
</dbReference>
<dbReference type="SUPFAM" id="SSF52218">
    <property type="entry name" value="Flavoproteins"/>
    <property type="match status" value="3"/>
</dbReference>
<dbReference type="GO" id="GO:0010181">
    <property type="term" value="F:FMN binding"/>
    <property type="evidence" value="ECO:0007669"/>
    <property type="project" value="InterPro"/>
</dbReference>
<dbReference type="EMBL" id="LR877145">
    <property type="protein sequence ID" value="CAD2213045.1"/>
    <property type="molecule type" value="Genomic_DNA"/>
</dbReference>
<dbReference type="AlphaFoldDB" id="A0A7G2C0J1"/>
<feature type="region of interest" description="Disordered" evidence="2">
    <location>
        <begin position="72"/>
        <end position="100"/>
    </location>
</feature>
<dbReference type="PANTHER" id="PTHR19384">
    <property type="entry name" value="NITRIC OXIDE SYNTHASE-RELATED"/>
    <property type="match status" value="1"/>
</dbReference>
<name>A0A7G2C0J1_9TRYP</name>
<evidence type="ECO:0000313" key="5">
    <source>
        <dbReference type="Proteomes" id="UP000515908"/>
    </source>
</evidence>
<evidence type="ECO:0000256" key="2">
    <source>
        <dbReference type="SAM" id="MobiDB-lite"/>
    </source>
</evidence>
<proteinExistence type="predicted"/>
<evidence type="ECO:0000256" key="1">
    <source>
        <dbReference type="ARBA" id="ARBA00022630"/>
    </source>
</evidence>
<dbReference type="VEuPathDB" id="TriTrypDB:ADEAN_000048100"/>
<dbReference type="Gene3D" id="3.40.50.360">
    <property type="match status" value="3"/>
</dbReference>
<feature type="domain" description="Flavodoxin-like" evidence="3">
    <location>
        <begin position="508"/>
        <end position="605"/>
    </location>
</feature>
<gene>
    <name evidence="4" type="ORF">ADEAN_000048100</name>
</gene>
<dbReference type="Proteomes" id="UP000515908">
    <property type="component" value="Chromosome 01"/>
</dbReference>
<evidence type="ECO:0000259" key="3">
    <source>
        <dbReference type="PROSITE" id="PS50902"/>
    </source>
</evidence>
<protein>
    <submittedName>
        <fullName evidence="4">Flavodoxin, putative</fullName>
    </submittedName>
</protein>
<dbReference type="InterPro" id="IPR008254">
    <property type="entry name" value="Flavodoxin/NO_synth"/>
</dbReference>
<accession>A0A7G2C0J1</accession>
<dbReference type="GO" id="GO:0050660">
    <property type="term" value="F:flavin adenine dinucleotide binding"/>
    <property type="evidence" value="ECO:0007669"/>
    <property type="project" value="TreeGrafter"/>
</dbReference>
<dbReference type="GO" id="GO:0004783">
    <property type="term" value="F:sulfite reductase (NADPH) activity"/>
    <property type="evidence" value="ECO:0007669"/>
    <property type="project" value="TreeGrafter"/>
</dbReference>
<organism evidence="4 5">
    <name type="scientific">Angomonas deanei</name>
    <dbReference type="NCBI Taxonomy" id="59799"/>
    <lineage>
        <taxon>Eukaryota</taxon>
        <taxon>Discoba</taxon>
        <taxon>Euglenozoa</taxon>
        <taxon>Kinetoplastea</taxon>
        <taxon>Metakinetoplastina</taxon>
        <taxon>Trypanosomatida</taxon>
        <taxon>Trypanosomatidae</taxon>
        <taxon>Strigomonadinae</taxon>
        <taxon>Angomonas</taxon>
    </lineage>
</organism>
<dbReference type="InterPro" id="IPR029039">
    <property type="entry name" value="Flavoprotein-like_sf"/>
</dbReference>
<dbReference type="PANTHER" id="PTHR19384:SF109">
    <property type="entry name" value="SULFITE REDUCTASE [NADPH] FLAVOPROTEIN COMPONENT"/>
    <property type="match status" value="1"/>
</dbReference>
<sequence>MTLFDIQPLFKGLTKPTVEGGVSTIASTAPDLLTWCESILDNLPGVTATEERIKQSVGWFFEASVTSTFLSVHDDPSRNREKEKGKPSHHHHARVERGAKAVGTRDRDLVKDILTPLVILYSSGDSIIQSIAKDLGELAESNYLHCVVSELSNIRRVGFPRKATFLFVVSGEITKSSSKLLKSLPSISNDKKTFELVKFAILGIAQSSRNEKFNAFALELETLLLSLHANKIHCTALADVDLPGELNRVVESFKSNLWGAIMKPSTSAAYLDANSPNISCCHKFPSSSFSADSEQSPLLASSSGAAIGTVNLSGGVAVTWDSIPVFREAAAELPVAFLYSSSGMSRTIATIAVNMATASGFTKVVLKSFSKYYEVDTSVYANWILFCESTPDGLSNGGVRLRRFLQNPSRQPDDLSHIQFSVLGLGSVNPNVTHPAFGWAALLSNLQANRVFPVAVMQSMSQVHSIGVPWTECVLATMTMLSPCRATTKPKEPAVNPVEFPLVNAKHILFLYGSSNGVTESIARDLHLDAKRRGYVARIGPLRSYDKMNFLSTPTIVLLTSTINTNFGGLPKTCEGFANFIFDKDHIGSRNLLYGTRFAVLGTGK</sequence>
<keyword evidence="1" id="KW-0285">Flavoprotein</keyword>